<dbReference type="PANTHER" id="PTHR41517">
    <property type="entry name" value="1,2-DIOXYGENASE PROTEIN-RELATED"/>
    <property type="match status" value="1"/>
</dbReference>
<keyword evidence="1 4" id="KW-0223">Dioxygenase</keyword>
<name>A0A093VUZ7_TALMA</name>
<evidence type="ECO:0000256" key="2">
    <source>
        <dbReference type="ARBA" id="ARBA00023002"/>
    </source>
</evidence>
<feature type="domain" description="Cupin type-2" evidence="3">
    <location>
        <begin position="2"/>
        <end position="62"/>
    </location>
</feature>
<dbReference type="eggNOG" id="ENOG502R6B0">
    <property type="taxonomic scope" value="Eukaryota"/>
</dbReference>
<dbReference type="InterPro" id="IPR014710">
    <property type="entry name" value="RmlC-like_jellyroll"/>
</dbReference>
<dbReference type="CDD" id="cd06992">
    <property type="entry name" value="cupin_GDO-like_C"/>
    <property type="match status" value="1"/>
</dbReference>
<evidence type="ECO:0000256" key="1">
    <source>
        <dbReference type="ARBA" id="ARBA00022964"/>
    </source>
</evidence>
<dbReference type="AlphaFoldDB" id="A0A093VUZ7"/>
<dbReference type="InterPro" id="IPR013096">
    <property type="entry name" value="Cupin_2"/>
</dbReference>
<protein>
    <submittedName>
        <fullName evidence="4">Gentisate 1,2-dioxygenase</fullName>
    </submittedName>
</protein>
<dbReference type="InterPro" id="IPR047183">
    <property type="entry name" value="GDO-like"/>
</dbReference>
<dbReference type="GO" id="GO:0051213">
    <property type="term" value="F:dioxygenase activity"/>
    <property type="evidence" value="ECO:0007669"/>
    <property type="project" value="UniProtKB-KW"/>
</dbReference>
<dbReference type="InterPro" id="IPR011051">
    <property type="entry name" value="RmlC_Cupin_sf"/>
</dbReference>
<evidence type="ECO:0000313" key="4">
    <source>
        <dbReference type="EMBL" id="KFX50451.1"/>
    </source>
</evidence>
<accession>A0A093VUZ7</accession>
<keyword evidence="2" id="KW-0560">Oxidoreductase</keyword>
<dbReference type="EMBL" id="JPOX01000007">
    <property type="protein sequence ID" value="KFX50451.1"/>
    <property type="molecule type" value="Genomic_DNA"/>
</dbReference>
<comment type="caution">
    <text evidence="4">The sequence shown here is derived from an EMBL/GenBank/DDBJ whole genome shotgun (WGS) entry which is preliminary data.</text>
</comment>
<proteinExistence type="predicted"/>
<dbReference type="HOGENOM" id="CLU_060572_0_0_1"/>
<organism evidence="4">
    <name type="scientific">Talaromyces marneffei PM1</name>
    <dbReference type="NCBI Taxonomy" id="1077442"/>
    <lineage>
        <taxon>Eukaryota</taxon>
        <taxon>Fungi</taxon>
        <taxon>Dikarya</taxon>
        <taxon>Ascomycota</taxon>
        <taxon>Pezizomycotina</taxon>
        <taxon>Eurotiomycetes</taxon>
        <taxon>Eurotiomycetidae</taxon>
        <taxon>Eurotiales</taxon>
        <taxon>Trichocomaceae</taxon>
        <taxon>Talaromyces</taxon>
        <taxon>Talaromyces sect. Talaromyces</taxon>
    </lineage>
</organism>
<dbReference type="Pfam" id="PF07883">
    <property type="entry name" value="Cupin_2"/>
    <property type="match status" value="1"/>
</dbReference>
<reference evidence="4" key="1">
    <citation type="journal article" date="2014" name="PLoS Genet.">
        <title>Signature Gene Expression Reveals Novel Clues to the Molecular Mechanisms of Dimorphic Transition in Penicillium marneffei.</title>
        <authorList>
            <person name="Yang E."/>
            <person name="Wang G."/>
            <person name="Cai J."/>
            <person name="Woo P.C."/>
            <person name="Lau S.K."/>
            <person name="Yuen K.-Y."/>
            <person name="Chow W.-N."/>
            <person name="Lin X."/>
        </authorList>
    </citation>
    <scope>NUCLEOTIDE SEQUENCE [LARGE SCALE GENOMIC DNA]</scope>
    <source>
        <strain evidence="4">PM1</strain>
    </source>
</reference>
<evidence type="ECO:0000259" key="3">
    <source>
        <dbReference type="Pfam" id="PF07883"/>
    </source>
</evidence>
<gene>
    <name evidence="4" type="ORF">GQ26_0071730</name>
</gene>
<dbReference type="Gene3D" id="2.60.120.10">
    <property type="entry name" value="Jelly Rolls"/>
    <property type="match status" value="1"/>
</dbReference>
<dbReference type="PANTHER" id="PTHR41517:SF1">
    <property type="entry name" value="CUPIN"/>
    <property type="match status" value="1"/>
</dbReference>
<sequence>MPNETAPAHRHTAFVMRYIIEGEGGFTAVHGKRIQMKKGDVILTPTWNYHDHGKDGSGPMIWRLDGLDLPSFRHFPVHFVEHFEQPWYPAENIDTSSSPIVFPWVQMKARLDAAPGDWAAQRYLKANGHEVSRVLGGAAERLNAKTSSPSRRETLSSVYHVISGSGYTTVGGTKLEWKTGDTFAIPSWHKYQHFANAVEMVYLYRFDDKPMITALGFFREEGVDVEKLVSE</sequence>
<dbReference type="SUPFAM" id="SSF51182">
    <property type="entry name" value="RmlC-like cupins"/>
    <property type="match status" value="1"/>
</dbReference>